<dbReference type="GO" id="GO:0006508">
    <property type="term" value="P:proteolysis"/>
    <property type="evidence" value="ECO:0007669"/>
    <property type="project" value="UniProtKB-KW"/>
</dbReference>
<evidence type="ECO:0000256" key="6">
    <source>
        <dbReference type="ARBA" id="ARBA00023157"/>
    </source>
</evidence>
<keyword evidence="4" id="KW-0378">Hydrolase</keyword>
<dbReference type="CDD" id="cd00190">
    <property type="entry name" value="Tryp_SPc"/>
    <property type="match status" value="1"/>
</dbReference>
<dbReference type="InterPro" id="IPR033116">
    <property type="entry name" value="TRYPSIN_SER"/>
</dbReference>
<dbReference type="PANTHER" id="PTHR24276">
    <property type="entry name" value="POLYSERASE-RELATED"/>
    <property type="match status" value="1"/>
</dbReference>
<evidence type="ECO:0000256" key="2">
    <source>
        <dbReference type="ARBA" id="ARBA00007664"/>
    </source>
</evidence>
<evidence type="ECO:0000259" key="8">
    <source>
        <dbReference type="PROSITE" id="PS50240"/>
    </source>
</evidence>
<dbReference type="PROSITE" id="PS00135">
    <property type="entry name" value="TRYPSIN_SER"/>
    <property type="match status" value="1"/>
</dbReference>
<dbReference type="SMART" id="SM00020">
    <property type="entry name" value="Tryp_SPc"/>
    <property type="match status" value="1"/>
</dbReference>
<feature type="non-terminal residue" evidence="9">
    <location>
        <position position="269"/>
    </location>
</feature>
<dbReference type="InterPro" id="IPR009003">
    <property type="entry name" value="Peptidase_S1_PA"/>
</dbReference>
<evidence type="ECO:0000313" key="10">
    <source>
        <dbReference type="Proteomes" id="UP000838878"/>
    </source>
</evidence>
<organism evidence="9 10">
    <name type="scientific">Brenthis ino</name>
    <name type="common">lesser marbled fritillary</name>
    <dbReference type="NCBI Taxonomy" id="405034"/>
    <lineage>
        <taxon>Eukaryota</taxon>
        <taxon>Metazoa</taxon>
        <taxon>Ecdysozoa</taxon>
        <taxon>Arthropoda</taxon>
        <taxon>Hexapoda</taxon>
        <taxon>Insecta</taxon>
        <taxon>Pterygota</taxon>
        <taxon>Neoptera</taxon>
        <taxon>Endopterygota</taxon>
        <taxon>Lepidoptera</taxon>
        <taxon>Glossata</taxon>
        <taxon>Ditrysia</taxon>
        <taxon>Papilionoidea</taxon>
        <taxon>Nymphalidae</taxon>
        <taxon>Heliconiinae</taxon>
        <taxon>Argynnini</taxon>
        <taxon>Brenthis</taxon>
    </lineage>
</organism>
<keyword evidence="5" id="KW-0720">Serine protease</keyword>
<evidence type="ECO:0000313" key="9">
    <source>
        <dbReference type="EMBL" id="CAH0713642.1"/>
    </source>
</evidence>
<dbReference type="EMBL" id="OV170221">
    <property type="protein sequence ID" value="CAH0713642.1"/>
    <property type="molecule type" value="Genomic_DNA"/>
</dbReference>
<evidence type="ECO:0000256" key="7">
    <source>
        <dbReference type="SAM" id="SignalP"/>
    </source>
</evidence>
<proteinExistence type="inferred from homology"/>
<dbReference type="FunFam" id="2.40.10.10:FF:000036">
    <property type="entry name" value="Trypsin beta"/>
    <property type="match status" value="1"/>
</dbReference>
<keyword evidence="3" id="KW-0645">Protease</keyword>
<keyword evidence="6" id="KW-1015">Disulfide bond</keyword>
<dbReference type="InterPro" id="IPR050430">
    <property type="entry name" value="Peptidase_S1"/>
</dbReference>
<protein>
    <recommendedName>
        <fullName evidence="8">Peptidase S1 domain-containing protein</fullName>
    </recommendedName>
</protein>
<comment type="subcellular location">
    <subcellularLocation>
        <location evidence="1">Secreted</location>
        <location evidence="1">Extracellular space</location>
    </subcellularLocation>
</comment>
<dbReference type="OrthoDB" id="448954at2759"/>
<dbReference type="Proteomes" id="UP000838878">
    <property type="component" value="Chromosome 1"/>
</dbReference>
<keyword evidence="10" id="KW-1185">Reference proteome</keyword>
<dbReference type="Pfam" id="PF00089">
    <property type="entry name" value="Trypsin"/>
    <property type="match status" value="1"/>
</dbReference>
<evidence type="ECO:0000256" key="4">
    <source>
        <dbReference type="ARBA" id="ARBA00022801"/>
    </source>
</evidence>
<sequence length="269" mass="30327">MYSQSWIFVFIIYIVEVNTQYQYRVLNGSPTSIHQYPILAQMLLDVWGTRDFIQHCAGVILTSHHVISSAHCFQFNQDTGRNYTIPQYWRIRVGSTYRTRGGVLHKVKSIIPHKSFDKRYYINDIAVVVVAKRFNLGNLVRQATIIRPGSELMPNSVCTLVGWGATQINGPQPDQLQYTMMLIINQEVCRAQYQAIGAIITDSMLCAGRTDIDGVDGCFGDSGGPLIYKGVVVGLVSFGYKCGLKDYPGVYTKLSYFTDWIVRTVSINK</sequence>
<evidence type="ECO:0000256" key="3">
    <source>
        <dbReference type="ARBA" id="ARBA00022670"/>
    </source>
</evidence>
<comment type="similarity">
    <text evidence="2">Belongs to the peptidase S1 family.</text>
</comment>
<dbReference type="SUPFAM" id="SSF50494">
    <property type="entry name" value="Trypsin-like serine proteases"/>
    <property type="match status" value="1"/>
</dbReference>
<name>A0A8J9UH59_9NEOP</name>
<dbReference type="GO" id="GO:0005576">
    <property type="term" value="C:extracellular region"/>
    <property type="evidence" value="ECO:0007669"/>
    <property type="project" value="UniProtKB-SubCell"/>
</dbReference>
<dbReference type="PANTHER" id="PTHR24276:SF91">
    <property type="entry name" value="AT26814P-RELATED"/>
    <property type="match status" value="1"/>
</dbReference>
<feature type="domain" description="Peptidase S1" evidence="8">
    <location>
        <begin position="25"/>
        <end position="266"/>
    </location>
</feature>
<feature type="signal peptide" evidence="7">
    <location>
        <begin position="1"/>
        <end position="19"/>
    </location>
</feature>
<feature type="chain" id="PRO_5035466904" description="Peptidase S1 domain-containing protein" evidence="7">
    <location>
        <begin position="20"/>
        <end position="269"/>
    </location>
</feature>
<dbReference type="GO" id="GO:0004252">
    <property type="term" value="F:serine-type endopeptidase activity"/>
    <property type="evidence" value="ECO:0007669"/>
    <property type="project" value="InterPro"/>
</dbReference>
<dbReference type="AlphaFoldDB" id="A0A8J9UH59"/>
<dbReference type="InterPro" id="IPR043504">
    <property type="entry name" value="Peptidase_S1_PA_chymotrypsin"/>
</dbReference>
<reference evidence="9" key="1">
    <citation type="submission" date="2021-12" db="EMBL/GenBank/DDBJ databases">
        <authorList>
            <person name="Martin H S."/>
        </authorList>
    </citation>
    <scope>NUCLEOTIDE SEQUENCE</scope>
</reference>
<accession>A0A8J9UH59</accession>
<dbReference type="PROSITE" id="PS50240">
    <property type="entry name" value="TRYPSIN_DOM"/>
    <property type="match status" value="1"/>
</dbReference>
<evidence type="ECO:0000256" key="5">
    <source>
        <dbReference type="ARBA" id="ARBA00022825"/>
    </source>
</evidence>
<dbReference type="PRINTS" id="PR00722">
    <property type="entry name" value="CHYMOTRYPSIN"/>
</dbReference>
<evidence type="ECO:0000256" key="1">
    <source>
        <dbReference type="ARBA" id="ARBA00004239"/>
    </source>
</evidence>
<gene>
    <name evidence="9" type="ORF">BINO364_LOCUS785</name>
</gene>
<dbReference type="InterPro" id="IPR001254">
    <property type="entry name" value="Trypsin_dom"/>
</dbReference>
<keyword evidence="7" id="KW-0732">Signal</keyword>
<dbReference type="InterPro" id="IPR001314">
    <property type="entry name" value="Peptidase_S1A"/>
</dbReference>
<dbReference type="Gene3D" id="2.40.10.10">
    <property type="entry name" value="Trypsin-like serine proteases"/>
    <property type="match status" value="1"/>
</dbReference>